<sequence length="399" mass="44662">MSMDKSIAASMPQELIDAIAGQLHTDEDWCTLGSFGLVQRSWLPSSRHYLFSSVSLNSSNVDAFLEILTSPDCIMASYVRRLELQQEHGKLLNKFLPHGRPLSGVKALVIEELRWEDLIPEAEEILLSGFLGIKHLELYRPKFDSFGQFISFVAEFSSLELLSLIRGDWDEDYGGQSTSEVAEKAISPQLTTLKASVYSPCKGELVRWLLRSQPIPTINTIDLHDVSEDEAPSIARLMQALGPALQHLRLGFDIYNASDSLRQAFDLAQNTELRSICLDSDGWIYPGVINVARCFPTILSTISSHTIEEIIICLEHPVFESLELHEWEAMALLFAAPRFSGLRSIHFRIFGLRGMDDRALEVLIKERLGQCASRGILSVETGQSRGDRIMPAKLVPTTM</sequence>
<keyword evidence="2" id="KW-1185">Reference proteome</keyword>
<dbReference type="OrthoDB" id="2787007at2759"/>
<gene>
    <name evidence="1" type="ORF">PILCRDRAFT_814566</name>
</gene>
<dbReference type="STRING" id="765440.A0A0C3FTZ9"/>
<name>A0A0C3FTZ9_PILCF</name>
<dbReference type="HOGENOM" id="CLU_036316_4_2_1"/>
<proteinExistence type="predicted"/>
<dbReference type="Proteomes" id="UP000054166">
    <property type="component" value="Unassembled WGS sequence"/>
</dbReference>
<dbReference type="AlphaFoldDB" id="A0A0C3FTZ9"/>
<dbReference type="InParanoid" id="A0A0C3FTZ9"/>
<protein>
    <recommendedName>
        <fullName evidence="3">F-box domain-containing protein</fullName>
    </recommendedName>
</protein>
<evidence type="ECO:0000313" key="2">
    <source>
        <dbReference type="Proteomes" id="UP000054166"/>
    </source>
</evidence>
<organism evidence="1 2">
    <name type="scientific">Piloderma croceum (strain F 1598)</name>
    <dbReference type="NCBI Taxonomy" id="765440"/>
    <lineage>
        <taxon>Eukaryota</taxon>
        <taxon>Fungi</taxon>
        <taxon>Dikarya</taxon>
        <taxon>Basidiomycota</taxon>
        <taxon>Agaricomycotina</taxon>
        <taxon>Agaricomycetes</taxon>
        <taxon>Agaricomycetidae</taxon>
        <taxon>Atheliales</taxon>
        <taxon>Atheliaceae</taxon>
        <taxon>Piloderma</taxon>
    </lineage>
</organism>
<accession>A0A0C3FTZ9</accession>
<reference evidence="1 2" key="1">
    <citation type="submission" date="2014-04" db="EMBL/GenBank/DDBJ databases">
        <authorList>
            <consortium name="DOE Joint Genome Institute"/>
            <person name="Kuo A."/>
            <person name="Tarkka M."/>
            <person name="Buscot F."/>
            <person name="Kohler A."/>
            <person name="Nagy L.G."/>
            <person name="Floudas D."/>
            <person name="Copeland A."/>
            <person name="Barry K.W."/>
            <person name="Cichocki N."/>
            <person name="Veneault-Fourrey C."/>
            <person name="LaButti K."/>
            <person name="Lindquist E.A."/>
            <person name="Lipzen A."/>
            <person name="Lundell T."/>
            <person name="Morin E."/>
            <person name="Murat C."/>
            <person name="Sun H."/>
            <person name="Tunlid A."/>
            <person name="Henrissat B."/>
            <person name="Grigoriev I.V."/>
            <person name="Hibbett D.S."/>
            <person name="Martin F."/>
            <person name="Nordberg H.P."/>
            <person name="Cantor M.N."/>
            <person name="Hua S.X."/>
        </authorList>
    </citation>
    <scope>NUCLEOTIDE SEQUENCE [LARGE SCALE GENOMIC DNA]</scope>
    <source>
        <strain evidence="1 2">F 1598</strain>
    </source>
</reference>
<evidence type="ECO:0008006" key="3">
    <source>
        <dbReference type="Google" id="ProtNLM"/>
    </source>
</evidence>
<reference evidence="2" key="2">
    <citation type="submission" date="2015-01" db="EMBL/GenBank/DDBJ databases">
        <title>Evolutionary Origins and Diversification of the Mycorrhizal Mutualists.</title>
        <authorList>
            <consortium name="DOE Joint Genome Institute"/>
            <consortium name="Mycorrhizal Genomics Consortium"/>
            <person name="Kohler A."/>
            <person name="Kuo A."/>
            <person name="Nagy L.G."/>
            <person name="Floudas D."/>
            <person name="Copeland A."/>
            <person name="Barry K.W."/>
            <person name="Cichocki N."/>
            <person name="Veneault-Fourrey C."/>
            <person name="LaButti K."/>
            <person name="Lindquist E.A."/>
            <person name="Lipzen A."/>
            <person name="Lundell T."/>
            <person name="Morin E."/>
            <person name="Murat C."/>
            <person name="Riley R."/>
            <person name="Ohm R."/>
            <person name="Sun H."/>
            <person name="Tunlid A."/>
            <person name="Henrissat B."/>
            <person name="Grigoriev I.V."/>
            <person name="Hibbett D.S."/>
            <person name="Martin F."/>
        </authorList>
    </citation>
    <scope>NUCLEOTIDE SEQUENCE [LARGE SCALE GENOMIC DNA]</scope>
    <source>
        <strain evidence="2">F 1598</strain>
    </source>
</reference>
<evidence type="ECO:0000313" key="1">
    <source>
        <dbReference type="EMBL" id="KIM87855.1"/>
    </source>
</evidence>
<dbReference type="EMBL" id="KN832978">
    <property type="protein sequence ID" value="KIM87855.1"/>
    <property type="molecule type" value="Genomic_DNA"/>
</dbReference>